<gene>
    <name evidence="9" type="ORF">OKA04_01840</name>
</gene>
<comment type="subcellular location">
    <subcellularLocation>
        <location evidence="1">Cell inner membrane</location>
        <topology evidence="1">Peripheral membrane protein</topology>
    </subcellularLocation>
</comment>
<evidence type="ECO:0000256" key="5">
    <source>
        <dbReference type="ARBA" id="ARBA00022741"/>
    </source>
</evidence>
<dbReference type="PANTHER" id="PTHR43297">
    <property type="entry name" value="OLIGOPEPTIDE TRANSPORT ATP-BINDING PROTEIN APPD"/>
    <property type="match status" value="1"/>
</dbReference>
<keyword evidence="5" id="KW-0547">Nucleotide-binding</keyword>
<dbReference type="Proteomes" id="UP001207930">
    <property type="component" value="Unassembled WGS sequence"/>
</dbReference>
<protein>
    <submittedName>
        <fullName evidence="9">ABC transporter ATP-binding protein</fullName>
    </submittedName>
</protein>
<dbReference type="InterPro" id="IPR027417">
    <property type="entry name" value="P-loop_NTPase"/>
</dbReference>
<dbReference type="NCBIfam" id="TIGR01727">
    <property type="entry name" value="oligo_HPY"/>
    <property type="match status" value="1"/>
</dbReference>
<evidence type="ECO:0000256" key="6">
    <source>
        <dbReference type="ARBA" id="ARBA00022840"/>
    </source>
</evidence>
<dbReference type="SMART" id="SM00382">
    <property type="entry name" value="AAA"/>
    <property type="match status" value="1"/>
</dbReference>
<evidence type="ECO:0000313" key="10">
    <source>
        <dbReference type="Proteomes" id="UP001207930"/>
    </source>
</evidence>
<evidence type="ECO:0000256" key="2">
    <source>
        <dbReference type="ARBA" id="ARBA00005417"/>
    </source>
</evidence>
<keyword evidence="10" id="KW-1185">Reference proteome</keyword>
<name>A0ABT3FIR2_9BACT</name>
<evidence type="ECO:0000256" key="3">
    <source>
        <dbReference type="ARBA" id="ARBA00022448"/>
    </source>
</evidence>
<dbReference type="Pfam" id="PF08352">
    <property type="entry name" value="oligo_HPY"/>
    <property type="match status" value="1"/>
</dbReference>
<dbReference type="PROSITE" id="PS00211">
    <property type="entry name" value="ABC_TRANSPORTER_1"/>
    <property type="match status" value="1"/>
</dbReference>
<dbReference type="CDD" id="cd03257">
    <property type="entry name" value="ABC_NikE_OppD_transporters"/>
    <property type="match status" value="1"/>
</dbReference>
<feature type="domain" description="ABC transporter" evidence="8">
    <location>
        <begin position="6"/>
        <end position="257"/>
    </location>
</feature>
<proteinExistence type="inferred from homology"/>
<evidence type="ECO:0000256" key="7">
    <source>
        <dbReference type="ARBA" id="ARBA00023136"/>
    </source>
</evidence>
<dbReference type="InterPro" id="IPR003439">
    <property type="entry name" value="ABC_transporter-like_ATP-bd"/>
</dbReference>
<comment type="similarity">
    <text evidence="2">Belongs to the ABC transporter superfamily.</text>
</comment>
<dbReference type="RefSeq" id="WP_264499412.1">
    <property type="nucleotide sequence ID" value="NZ_JAPDDS010000001.1"/>
</dbReference>
<dbReference type="InterPro" id="IPR003593">
    <property type="entry name" value="AAA+_ATPase"/>
</dbReference>
<dbReference type="InterPro" id="IPR050388">
    <property type="entry name" value="ABC_Ni/Peptide_Import"/>
</dbReference>
<comment type="caution">
    <text evidence="9">The sequence shown here is derived from an EMBL/GenBank/DDBJ whole genome shotgun (WGS) entry which is preliminary data.</text>
</comment>
<keyword evidence="3" id="KW-0813">Transport</keyword>
<evidence type="ECO:0000313" key="9">
    <source>
        <dbReference type="EMBL" id="MCW1883451.1"/>
    </source>
</evidence>
<evidence type="ECO:0000259" key="8">
    <source>
        <dbReference type="PROSITE" id="PS50893"/>
    </source>
</evidence>
<keyword evidence="7" id="KW-0472">Membrane</keyword>
<evidence type="ECO:0000256" key="1">
    <source>
        <dbReference type="ARBA" id="ARBA00004417"/>
    </source>
</evidence>
<dbReference type="GO" id="GO:0005524">
    <property type="term" value="F:ATP binding"/>
    <property type="evidence" value="ECO:0007669"/>
    <property type="project" value="UniProtKB-KW"/>
</dbReference>
<keyword evidence="6 9" id="KW-0067">ATP-binding</keyword>
<dbReference type="InterPro" id="IPR013563">
    <property type="entry name" value="Oligopep_ABC_C"/>
</dbReference>
<dbReference type="EMBL" id="JAPDDS010000001">
    <property type="protein sequence ID" value="MCW1883451.1"/>
    <property type="molecule type" value="Genomic_DNA"/>
</dbReference>
<evidence type="ECO:0000256" key="4">
    <source>
        <dbReference type="ARBA" id="ARBA00022475"/>
    </source>
</evidence>
<dbReference type="SUPFAM" id="SSF52540">
    <property type="entry name" value="P-loop containing nucleoside triphosphate hydrolases"/>
    <property type="match status" value="1"/>
</dbReference>
<accession>A0ABT3FIR2</accession>
<dbReference type="PANTHER" id="PTHR43297:SF2">
    <property type="entry name" value="DIPEPTIDE TRANSPORT ATP-BINDING PROTEIN DPPD"/>
    <property type="match status" value="1"/>
</dbReference>
<sequence>MSEPLLQVRDLITAFDTDGGLIRAVDHVSFDIARGKTLGIVGESGCGKSVTAMSLVRLLPQPAGKILQGEVLFKGRDLTRLKPEEIRKVRGNEIGVIFQEPMTALNPVHRIGKQLAECFLIHKKVSKKEAWERAIEMLRLVKIPAPELRAGDYPHQLSGGMRQRVVIAMALALKPDLIIADEPTTALDVTVQAQILDLMKRLQAEMGMSVVLITHDLGVIAETCDEVVVMYGGRVVERAPVKQLFARPLHAYTRGLLASIPRMETPRKSILPVIPGMVASLRDFVPGCRFCQRMDRQGVTLRERPPFIEVSPGHWVEACPICYASTDA</sequence>
<dbReference type="PROSITE" id="PS50893">
    <property type="entry name" value="ABC_TRANSPORTER_2"/>
    <property type="match status" value="1"/>
</dbReference>
<dbReference type="Gene3D" id="3.40.50.300">
    <property type="entry name" value="P-loop containing nucleotide triphosphate hydrolases"/>
    <property type="match status" value="1"/>
</dbReference>
<dbReference type="Pfam" id="PF00005">
    <property type="entry name" value="ABC_tran"/>
    <property type="match status" value="1"/>
</dbReference>
<dbReference type="InterPro" id="IPR017871">
    <property type="entry name" value="ABC_transporter-like_CS"/>
</dbReference>
<keyword evidence="4" id="KW-1003">Cell membrane</keyword>
<reference evidence="9 10" key="1">
    <citation type="submission" date="2022-10" db="EMBL/GenBank/DDBJ databases">
        <title>Luteolibacter flavescens strain MCCC 1K03193, whole genome shotgun sequencing project.</title>
        <authorList>
            <person name="Zhao G."/>
            <person name="Shen L."/>
        </authorList>
    </citation>
    <scope>NUCLEOTIDE SEQUENCE [LARGE SCALE GENOMIC DNA]</scope>
    <source>
        <strain evidence="9 10">MCCC 1K03193</strain>
    </source>
</reference>
<organism evidence="9 10">
    <name type="scientific">Luteolibacter flavescens</name>
    <dbReference type="NCBI Taxonomy" id="1859460"/>
    <lineage>
        <taxon>Bacteria</taxon>
        <taxon>Pseudomonadati</taxon>
        <taxon>Verrucomicrobiota</taxon>
        <taxon>Verrucomicrobiia</taxon>
        <taxon>Verrucomicrobiales</taxon>
        <taxon>Verrucomicrobiaceae</taxon>
        <taxon>Luteolibacter</taxon>
    </lineage>
</organism>